<reference evidence="4" key="3">
    <citation type="submission" date="2016-03" db="UniProtKB">
        <authorList>
            <consortium name="EnsemblProtists"/>
        </authorList>
    </citation>
    <scope>IDENTIFICATION</scope>
</reference>
<dbReference type="PaxDb" id="55529-EKX44604"/>
<evidence type="ECO:0000313" key="3">
    <source>
        <dbReference type="EMBL" id="EKX44604.1"/>
    </source>
</evidence>
<evidence type="ECO:0000256" key="1">
    <source>
        <dbReference type="SAM" id="MobiDB-lite"/>
    </source>
</evidence>
<keyword evidence="2" id="KW-0812">Transmembrane</keyword>
<feature type="region of interest" description="Disordered" evidence="1">
    <location>
        <begin position="1"/>
        <end position="45"/>
    </location>
</feature>
<organism evidence="3">
    <name type="scientific">Guillardia theta (strain CCMP2712)</name>
    <name type="common">Cryptophyte</name>
    <dbReference type="NCBI Taxonomy" id="905079"/>
    <lineage>
        <taxon>Eukaryota</taxon>
        <taxon>Cryptophyceae</taxon>
        <taxon>Pyrenomonadales</taxon>
        <taxon>Geminigeraceae</taxon>
        <taxon>Guillardia</taxon>
    </lineage>
</organism>
<dbReference type="EnsemblProtists" id="EKX44604">
    <property type="protein sequence ID" value="EKX44604"/>
    <property type="gene ID" value="GUITHDRAFT_163494"/>
</dbReference>
<keyword evidence="5" id="KW-1185">Reference proteome</keyword>
<reference evidence="3 5" key="1">
    <citation type="journal article" date="2012" name="Nature">
        <title>Algal genomes reveal evolutionary mosaicism and the fate of nucleomorphs.</title>
        <authorList>
            <consortium name="DOE Joint Genome Institute"/>
            <person name="Curtis B.A."/>
            <person name="Tanifuji G."/>
            <person name="Burki F."/>
            <person name="Gruber A."/>
            <person name="Irimia M."/>
            <person name="Maruyama S."/>
            <person name="Arias M.C."/>
            <person name="Ball S.G."/>
            <person name="Gile G.H."/>
            <person name="Hirakawa Y."/>
            <person name="Hopkins J.F."/>
            <person name="Kuo A."/>
            <person name="Rensing S.A."/>
            <person name="Schmutz J."/>
            <person name="Symeonidi A."/>
            <person name="Elias M."/>
            <person name="Eveleigh R.J."/>
            <person name="Herman E.K."/>
            <person name="Klute M.J."/>
            <person name="Nakayama T."/>
            <person name="Obornik M."/>
            <person name="Reyes-Prieto A."/>
            <person name="Armbrust E.V."/>
            <person name="Aves S.J."/>
            <person name="Beiko R.G."/>
            <person name="Coutinho P."/>
            <person name="Dacks J.B."/>
            <person name="Durnford D.G."/>
            <person name="Fast N.M."/>
            <person name="Green B.R."/>
            <person name="Grisdale C.J."/>
            <person name="Hempel F."/>
            <person name="Henrissat B."/>
            <person name="Hoppner M.P."/>
            <person name="Ishida K."/>
            <person name="Kim E."/>
            <person name="Koreny L."/>
            <person name="Kroth P.G."/>
            <person name="Liu Y."/>
            <person name="Malik S.B."/>
            <person name="Maier U.G."/>
            <person name="McRose D."/>
            <person name="Mock T."/>
            <person name="Neilson J.A."/>
            <person name="Onodera N.T."/>
            <person name="Poole A.M."/>
            <person name="Pritham E.J."/>
            <person name="Richards T.A."/>
            <person name="Rocap G."/>
            <person name="Roy S.W."/>
            <person name="Sarai C."/>
            <person name="Schaack S."/>
            <person name="Shirato S."/>
            <person name="Slamovits C.H."/>
            <person name="Spencer D.F."/>
            <person name="Suzuki S."/>
            <person name="Worden A.Z."/>
            <person name="Zauner S."/>
            <person name="Barry K."/>
            <person name="Bell C."/>
            <person name="Bharti A.K."/>
            <person name="Crow J.A."/>
            <person name="Grimwood J."/>
            <person name="Kramer R."/>
            <person name="Lindquist E."/>
            <person name="Lucas S."/>
            <person name="Salamov A."/>
            <person name="McFadden G.I."/>
            <person name="Lane C.E."/>
            <person name="Keeling P.J."/>
            <person name="Gray M.W."/>
            <person name="Grigoriev I.V."/>
            <person name="Archibald J.M."/>
        </authorList>
    </citation>
    <scope>NUCLEOTIDE SEQUENCE</scope>
    <source>
        <strain evidence="3 5">CCMP2712</strain>
    </source>
</reference>
<reference evidence="5" key="2">
    <citation type="submission" date="2012-11" db="EMBL/GenBank/DDBJ databases">
        <authorList>
            <person name="Kuo A."/>
            <person name="Curtis B.A."/>
            <person name="Tanifuji G."/>
            <person name="Burki F."/>
            <person name="Gruber A."/>
            <person name="Irimia M."/>
            <person name="Maruyama S."/>
            <person name="Arias M.C."/>
            <person name="Ball S.G."/>
            <person name="Gile G.H."/>
            <person name="Hirakawa Y."/>
            <person name="Hopkins J.F."/>
            <person name="Rensing S.A."/>
            <person name="Schmutz J."/>
            <person name="Symeonidi A."/>
            <person name="Elias M."/>
            <person name="Eveleigh R.J."/>
            <person name="Herman E.K."/>
            <person name="Klute M.J."/>
            <person name="Nakayama T."/>
            <person name="Obornik M."/>
            <person name="Reyes-Prieto A."/>
            <person name="Armbrust E.V."/>
            <person name="Aves S.J."/>
            <person name="Beiko R.G."/>
            <person name="Coutinho P."/>
            <person name="Dacks J.B."/>
            <person name="Durnford D.G."/>
            <person name="Fast N.M."/>
            <person name="Green B.R."/>
            <person name="Grisdale C."/>
            <person name="Hempe F."/>
            <person name="Henrissat B."/>
            <person name="Hoppner M.P."/>
            <person name="Ishida K.-I."/>
            <person name="Kim E."/>
            <person name="Koreny L."/>
            <person name="Kroth P.G."/>
            <person name="Liu Y."/>
            <person name="Malik S.-B."/>
            <person name="Maier U.G."/>
            <person name="McRose D."/>
            <person name="Mock T."/>
            <person name="Neilson J.A."/>
            <person name="Onodera N.T."/>
            <person name="Poole A.M."/>
            <person name="Pritham E.J."/>
            <person name="Richards T.A."/>
            <person name="Rocap G."/>
            <person name="Roy S.W."/>
            <person name="Sarai C."/>
            <person name="Schaack S."/>
            <person name="Shirato S."/>
            <person name="Slamovits C.H."/>
            <person name="Spencer D.F."/>
            <person name="Suzuki S."/>
            <person name="Worden A.Z."/>
            <person name="Zauner S."/>
            <person name="Barry K."/>
            <person name="Bell C."/>
            <person name="Bharti A.K."/>
            <person name="Crow J.A."/>
            <person name="Grimwood J."/>
            <person name="Kramer R."/>
            <person name="Lindquist E."/>
            <person name="Lucas S."/>
            <person name="Salamov A."/>
            <person name="McFadden G.I."/>
            <person name="Lane C.E."/>
            <person name="Keeling P.J."/>
            <person name="Gray M.W."/>
            <person name="Grigoriev I.V."/>
            <person name="Archibald J.M."/>
        </authorList>
    </citation>
    <scope>NUCLEOTIDE SEQUENCE</scope>
    <source>
        <strain evidence="5">CCMP2712</strain>
    </source>
</reference>
<sequence length="281" mass="31492">MPASRANTANEHKASGMGAKIVIEKKSRQSKRKLSPRASCHVSDDEHHECIPAHALESSKSSEPSQRAPECLPDGCAIGIPIYKGQPVMQVSIDQRCMEVAMMRSVQNNNFNFVTHMILSGWKPNLENPSLCHFSVTVHRSSWNHRDHLRIKNACLLHYAVCCGSLQAAAVLLIAFPKLASLSCMVSAENENETDEEWSMLRLTDFFRNLYKDQKNDLYNNYNAAHMVLQSLQNNQNAFPFLQLQTMKERFQAAGSEPVAMANMLFEAASQIQNTPPTRSS</sequence>
<evidence type="ECO:0000256" key="2">
    <source>
        <dbReference type="SAM" id="Phobius"/>
    </source>
</evidence>
<proteinExistence type="predicted"/>
<dbReference type="RefSeq" id="XP_005831584.1">
    <property type="nucleotide sequence ID" value="XM_005831527.1"/>
</dbReference>
<evidence type="ECO:0000313" key="4">
    <source>
        <dbReference type="EnsemblProtists" id="EKX44604"/>
    </source>
</evidence>
<keyword evidence="2" id="KW-1133">Transmembrane helix</keyword>
<gene>
    <name evidence="3" type="ORF">GUITHDRAFT_163494</name>
</gene>
<dbReference type="AlphaFoldDB" id="L1J915"/>
<name>L1J915_GUITC</name>
<dbReference type="EMBL" id="JH993003">
    <property type="protein sequence ID" value="EKX44604.1"/>
    <property type="molecule type" value="Genomic_DNA"/>
</dbReference>
<feature type="transmembrane region" description="Helical" evidence="2">
    <location>
        <begin position="156"/>
        <end position="176"/>
    </location>
</feature>
<evidence type="ECO:0000313" key="5">
    <source>
        <dbReference type="Proteomes" id="UP000011087"/>
    </source>
</evidence>
<keyword evidence="2" id="KW-0472">Membrane</keyword>
<dbReference type="HOGENOM" id="CLU_085557_0_0_1"/>
<protein>
    <submittedName>
        <fullName evidence="3 4">Uncharacterized protein</fullName>
    </submittedName>
</protein>
<accession>L1J915</accession>
<dbReference type="KEGG" id="gtt:GUITHDRAFT_163494"/>
<dbReference type="Proteomes" id="UP000011087">
    <property type="component" value="Unassembled WGS sequence"/>
</dbReference>
<dbReference type="GeneID" id="17301361"/>